<dbReference type="Pfam" id="PF00252">
    <property type="entry name" value="Ribosomal_L16"/>
    <property type="match status" value="1"/>
</dbReference>
<evidence type="ECO:0000256" key="1">
    <source>
        <dbReference type="ARBA" id="ARBA00008931"/>
    </source>
</evidence>
<dbReference type="InterPro" id="IPR020798">
    <property type="entry name" value="Ribosomal_uL16_CS"/>
</dbReference>
<protein>
    <submittedName>
        <fullName evidence="6">Structural constituent of ribosome</fullName>
    </submittedName>
</protein>
<dbReference type="SUPFAM" id="SSF54686">
    <property type="entry name" value="Ribosomal protein L16p/L10e"/>
    <property type="match status" value="1"/>
</dbReference>
<dbReference type="VEuPathDB" id="FungiDB:A1Q1_00331"/>
<keyword evidence="3 4" id="KW-0687">Ribonucleoprotein</keyword>
<dbReference type="HOGENOM" id="CLU_078858_0_0_1"/>
<dbReference type="GO" id="GO:0019843">
    <property type="term" value="F:rRNA binding"/>
    <property type="evidence" value="ECO:0007669"/>
    <property type="project" value="InterPro"/>
</dbReference>
<evidence type="ECO:0000256" key="4">
    <source>
        <dbReference type="RuleBase" id="RU004413"/>
    </source>
</evidence>
<evidence type="ECO:0000256" key="3">
    <source>
        <dbReference type="ARBA" id="ARBA00023274"/>
    </source>
</evidence>
<dbReference type="InterPro" id="IPR000114">
    <property type="entry name" value="Ribosomal_uL16_bact-type"/>
</dbReference>
<feature type="region of interest" description="Disordered" evidence="5">
    <location>
        <begin position="210"/>
        <end position="245"/>
    </location>
</feature>
<dbReference type="GO" id="GO:0003735">
    <property type="term" value="F:structural constituent of ribosome"/>
    <property type="evidence" value="ECO:0007669"/>
    <property type="project" value="InterPro"/>
</dbReference>
<dbReference type="PANTHER" id="PTHR12220:SF13">
    <property type="entry name" value="LARGE RIBOSOMAL SUBUNIT PROTEIN UL16M"/>
    <property type="match status" value="1"/>
</dbReference>
<accession>J6F0D5</accession>
<dbReference type="RefSeq" id="XP_014181455.1">
    <property type="nucleotide sequence ID" value="XM_014325980.1"/>
</dbReference>
<dbReference type="InterPro" id="IPR047873">
    <property type="entry name" value="Ribosomal_uL16"/>
</dbReference>
<evidence type="ECO:0000313" key="7">
    <source>
        <dbReference type="Proteomes" id="UP000002748"/>
    </source>
</evidence>
<dbReference type="GO" id="GO:0032543">
    <property type="term" value="P:mitochondrial translation"/>
    <property type="evidence" value="ECO:0007669"/>
    <property type="project" value="TreeGrafter"/>
</dbReference>
<name>J6F0D5_TRIAS</name>
<dbReference type="GO" id="GO:0005762">
    <property type="term" value="C:mitochondrial large ribosomal subunit"/>
    <property type="evidence" value="ECO:0007669"/>
    <property type="project" value="TreeGrafter"/>
</dbReference>
<dbReference type="PRINTS" id="PR00060">
    <property type="entry name" value="RIBOSOMALL16"/>
</dbReference>
<evidence type="ECO:0000313" key="6">
    <source>
        <dbReference type="EMBL" id="EJT50399.1"/>
    </source>
</evidence>
<dbReference type="InterPro" id="IPR016180">
    <property type="entry name" value="Ribosomal_uL16_dom"/>
</dbReference>
<organism evidence="6 7">
    <name type="scientific">Trichosporon asahii var. asahii (strain ATCC 90039 / CBS 2479 / JCM 2466 / KCTC 7840 / NBRC 103889/ NCYC 2677 / UAMH 7654)</name>
    <name type="common">Yeast</name>
    <dbReference type="NCBI Taxonomy" id="1186058"/>
    <lineage>
        <taxon>Eukaryota</taxon>
        <taxon>Fungi</taxon>
        <taxon>Dikarya</taxon>
        <taxon>Basidiomycota</taxon>
        <taxon>Agaricomycotina</taxon>
        <taxon>Tremellomycetes</taxon>
        <taxon>Trichosporonales</taxon>
        <taxon>Trichosporonaceae</taxon>
        <taxon>Trichosporon</taxon>
    </lineage>
</organism>
<dbReference type="Gene3D" id="3.90.1170.10">
    <property type="entry name" value="Ribosomal protein L10e/L16"/>
    <property type="match status" value="1"/>
</dbReference>
<dbReference type="EMBL" id="ALBS01000110">
    <property type="protein sequence ID" value="EJT50399.1"/>
    <property type="molecule type" value="Genomic_DNA"/>
</dbReference>
<feature type="compositionally biased region" description="Basic and acidic residues" evidence="5">
    <location>
        <begin position="222"/>
        <end position="245"/>
    </location>
</feature>
<comment type="caution">
    <text evidence="6">The sequence shown here is derived from an EMBL/GenBank/DDBJ whole genome shotgun (WGS) entry which is preliminary data.</text>
</comment>
<dbReference type="NCBIfam" id="TIGR01164">
    <property type="entry name" value="rplP_bact"/>
    <property type="match status" value="1"/>
</dbReference>
<dbReference type="InterPro" id="IPR036920">
    <property type="entry name" value="Ribosomal_uL16_sf"/>
</dbReference>
<sequence length="245" mass="26264">MLGLFRSALTGLGAPAVRTAGPSRAQLAHPLPAGTQARFRGSQLMPRRIKWKKSAKGRPALPTGGSVKGTTLQYGGFGIRLLEQVRLTAAQLKSAQAALKRKIKPVKGAEVHLRVFPDIPVCVKGNETRMGKGKGTFEYWACRVPAGRVVFEIAGGGIREEIAKQALKLAQVKMPVQTEFISTASPRRLGNLVGDFDRPPAAQKVVRGRELTTPGTQSQIAREAKQAADAQAKADLEEASKIARV</sequence>
<dbReference type="PANTHER" id="PTHR12220">
    <property type="entry name" value="50S/60S RIBOSOMAL PROTEIN L16"/>
    <property type="match status" value="1"/>
</dbReference>
<dbReference type="GeneID" id="25983845"/>
<keyword evidence="2 4" id="KW-0689">Ribosomal protein</keyword>
<evidence type="ECO:0000256" key="2">
    <source>
        <dbReference type="ARBA" id="ARBA00022980"/>
    </source>
</evidence>
<dbReference type="PROSITE" id="PS00701">
    <property type="entry name" value="RIBOSOMAL_L16_2"/>
    <property type="match status" value="1"/>
</dbReference>
<dbReference type="CDD" id="cd01433">
    <property type="entry name" value="Ribosomal_L16_L10e"/>
    <property type="match status" value="1"/>
</dbReference>
<reference evidence="6 7" key="1">
    <citation type="journal article" date="2012" name="Eukaryot. Cell">
        <title>Draft genome sequence of CBS 2479, the standard type strain of Trichosporon asahii.</title>
        <authorList>
            <person name="Yang R.Y."/>
            <person name="Li H.T."/>
            <person name="Zhu H."/>
            <person name="Zhou G.P."/>
            <person name="Wang M."/>
            <person name="Wang L."/>
        </authorList>
    </citation>
    <scope>NUCLEOTIDE SEQUENCE [LARGE SCALE GENOMIC DNA]</scope>
    <source>
        <strain evidence="7">ATCC 90039 / CBS 2479 / JCM 2466 / KCTC 7840 / NCYC 2677 / UAMH 7654</strain>
    </source>
</reference>
<dbReference type="AlphaFoldDB" id="J6F0D5"/>
<gene>
    <name evidence="6" type="ORF">A1Q1_00331</name>
</gene>
<proteinExistence type="inferred from homology"/>
<dbReference type="KEGG" id="tasa:A1Q1_00331"/>
<evidence type="ECO:0000256" key="5">
    <source>
        <dbReference type="SAM" id="MobiDB-lite"/>
    </source>
</evidence>
<comment type="similarity">
    <text evidence="1 4">Belongs to the universal ribosomal protein uL16 family.</text>
</comment>
<dbReference type="OrthoDB" id="268521at2759"/>
<dbReference type="Proteomes" id="UP000002748">
    <property type="component" value="Unassembled WGS sequence"/>
</dbReference>